<sequence>MVGMGSRGDAQPMALLGAELTARGYDVEVALASDLAWIGTALGLRTTDLGFSARDFLDSEQGRTWLAAGDVASYVRWLLAFKQEIAEELQARLVRLTDGADVVVSGTATELECAVIAEARGVPYVAVHHVPLRSNSAFPHLLVSTEILSPEQNRQTYLDVDRANWPVFEPLLNAFRGQLGLPPTADNTATRLERADSLELQAYSRFLLPELADWSPRRPLTGFITPTESQRAVLSGARGDRDLDAWLAAGDPPVYFGFGSMPVLDPPAALTLIEKVSATLGVRALVGLRGATSSNPAVRVVWELDHEAVLPRCRAAVHHGGAGTTAVSLRAGLPTVVCAVFADQPFWGALLHRRDLGSTLPFTGLAELPLLAALEPLLTSQARARAAAMSQQLHSENGSAQAADAFEHALGE</sequence>
<dbReference type="HOGENOM" id="CLU_000537_8_0_11"/>
<dbReference type="CAZy" id="GT1">
    <property type="family name" value="Glycosyltransferase Family 1"/>
</dbReference>
<dbReference type="PANTHER" id="PTHR48050:SF13">
    <property type="entry name" value="STEROL 3-BETA-GLUCOSYLTRANSFERASE UGT80A2"/>
    <property type="match status" value="1"/>
</dbReference>
<accession>D2PTC1</accession>
<dbReference type="STRING" id="479435.Kfla_0313"/>
<dbReference type="InterPro" id="IPR002213">
    <property type="entry name" value="UDP_glucos_trans"/>
</dbReference>
<reference evidence="2 3" key="2">
    <citation type="journal article" date="2010" name="Stand. Genomic Sci.">
        <title>Complete genome sequence of Kribbella flavida type strain (IFO 14399).</title>
        <authorList>
            <person name="Pukall R."/>
            <person name="Lapidus A."/>
            <person name="Glavina Del Rio T."/>
            <person name="Copeland A."/>
            <person name="Tice H."/>
            <person name="Cheng J.-F."/>
            <person name="Lucas S."/>
            <person name="Chen F."/>
            <person name="Nolan M."/>
            <person name="LaButti K."/>
            <person name="Pati A."/>
            <person name="Ivanova N."/>
            <person name="Mavrommatis K."/>
            <person name="Mikhailova N."/>
            <person name="Pitluck S."/>
            <person name="Bruce D."/>
            <person name="Goodwin L."/>
            <person name="Land M."/>
            <person name="Hauser L."/>
            <person name="Chang Y.-J."/>
            <person name="Jeffries C.D."/>
            <person name="Chen A."/>
            <person name="Palaniappan K."/>
            <person name="Chain P."/>
            <person name="Rohde M."/>
            <person name="Goeker M."/>
            <person name="Bristow J."/>
            <person name="Eisen J.A."/>
            <person name="Markowitz V."/>
            <person name="Hugenholtz P."/>
            <person name="Kyrpides N.C."/>
            <person name="Klenk H.-P."/>
            <person name="Brettin T."/>
        </authorList>
    </citation>
    <scope>NUCLEOTIDE SEQUENCE [LARGE SCALE GENOMIC DNA]</scope>
    <source>
        <strain evidence="3">DSM 17836 / JCM 10339 / NBRC 14399</strain>
    </source>
</reference>
<feature type="domain" description="Erythromycin biosynthesis protein CIII-like C-terminal" evidence="1">
    <location>
        <begin position="296"/>
        <end position="397"/>
    </location>
</feature>
<protein>
    <submittedName>
        <fullName evidence="2">Glycosyl transferase family 28</fullName>
    </submittedName>
</protein>
<dbReference type="GO" id="GO:0017000">
    <property type="term" value="P:antibiotic biosynthetic process"/>
    <property type="evidence" value="ECO:0007669"/>
    <property type="project" value="UniProtKB-ARBA"/>
</dbReference>
<keyword evidence="3" id="KW-1185">Reference proteome</keyword>
<gene>
    <name evidence="2" type="ordered locus">Kfla_0313</name>
</gene>
<evidence type="ECO:0000313" key="3">
    <source>
        <dbReference type="Proteomes" id="UP000007967"/>
    </source>
</evidence>
<dbReference type="KEGG" id="kfl:Kfla_0313"/>
<dbReference type="Proteomes" id="UP000007967">
    <property type="component" value="Chromosome"/>
</dbReference>
<dbReference type="FunFam" id="3.40.50.2000:FF:000009">
    <property type="entry name" value="Sterol 3-beta-glucosyltransferase UGT80A2"/>
    <property type="match status" value="1"/>
</dbReference>
<evidence type="ECO:0000259" key="1">
    <source>
        <dbReference type="Pfam" id="PF06722"/>
    </source>
</evidence>
<dbReference type="InterPro" id="IPR050426">
    <property type="entry name" value="Glycosyltransferase_28"/>
</dbReference>
<dbReference type="GO" id="GO:0016758">
    <property type="term" value="F:hexosyltransferase activity"/>
    <property type="evidence" value="ECO:0007669"/>
    <property type="project" value="UniProtKB-ARBA"/>
</dbReference>
<dbReference type="InterPro" id="IPR010610">
    <property type="entry name" value="EryCIII-like_C"/>
</dbReference>
<dbReference type="CDD" id="cd03784">
    <property type="entry name" value="GT1_Gtf-like"/>
    <property type="match status" value="1"/>
</dbReference>
<dbReference type="EMBL" id="CP001736">
    <property type="protein sequence ID" value="ADB29437.1"/>
    <property type="molecule type" value="Genomic_DNA"/>
</dbReference>
<reference evidence="3" key="1">
    <citation type="submission" date="2009-09" db="EMBL/GenBank/DDBJ databases">
        <title>The complete genome of Kribbella flavida DSM 17836.</title>
        <authorList>
            <consortium name="US DOE Joint Genome Institute (JGI-PGF)"/>
            <person name="Lucas S."/>
            <person name="Copeland A."/>
            <person name="Lapidus A."/>
            <person name="Glavina del Rio T."/>
            <person name="Dalin E."/>
            <person name="Tice H."/>
            <person name="Bruce D."/>
            <person name="Goodwin L."/>
            <person name="Pitluck S."/>
            <person name="Kyrpides N."/>
            <person name="Mavromatis K."/>
            <person name="Ivanova N."/>
            <person name="Saunders E."/>
            <person name="Brettin T."/>
            <person name="Detter J.C."/>
            <person name="Han C."/>
            <person name="Larimer F."/>
            <person name="Land M."/>
            <person name="Hauser L."/>
            <person name="Markowitz V."/>
            <person name="Cheng J.-F."/>
            <person name="Hugenholtz P."/>
            <person name="Woyke T."/>
            <person name="Wu D."/>
            <person name="Pukall R."/>
            <person name="Klenk H.-P."/>
            <person name="Eisen J.A."/>
        </authorList>
    </citation>
    <scope>NUCLEOTIDE SEQUENCE [LARGE SCALE GENOMIC DNA]</scope>
    <source>
        <strain evidence="3">DSM 17836 / JCM 10339 / NBRC 14399</strain>
    </source>
</reference>
<name>D2PTC1_KRIFD</name>
<evidence type="ECO:0000313" key="2">
    <source>
        <dbReference type="EMBL" id="ADB29437.1"/>
    </source>
</evidence>
<dbReference type="Gene3D" id="3.40.50.2000">
    <property type="entry name" value="Glycogen Phosphorylase B"/>
    <property type="match status" value="2"/>
</dbReference>
<dbReference type="SUPFAM" id="SSF53756">
    <property type="entry name" value="UDP-Glycosyltransferase/glycogen phosphorylase"/>
    <property type="match status" value="1"/>
</dbReference>
<dbReference type="PANTHER" id="PTHR48050">
    <property type="entry name" value="STEROL 3-BETA-GLUCOSYLTRANSFERASE"/>
    <property type="match status" value="1"/>
</dbReference>
<dbReference type="AlphaFoldDB" id="D2PTC1"/>
<proteinExistence type="predicted"/>
<organism evidence="2 3">
    <name type="scientific">Kribbella flavida (strain DSM 17836 / JCM 10339 / NBRC 14399)</name>
    <dbReference type="NCBI Taxonomy" id="479435"/>
    <lineage>
        <taxon>Bacteria</taxon>
        <taxon>Bacillati</taxon>
        <taxon>Actinomycetota</taxon>
        <taxon>Actinomycetes</taxon>
        <taxon>Propionibacteriales</taxon>
        <taxon>Kribbellaceae</taxon>
        <taxon>Kribbella</taxon>
    </lineage>
</organism>
<keyword evidence="2" id="KW-0808">Transferase</keyword>
<dbReference type="GO" id="GO:0008194">
    <property type="term" value="F:UDP-glycosyltransferase activity"/>
    <property type="evidence" value="ECO:0007669"/>
    <property type="project" value="InterPro"/>
</dbReference>
<dbReference type="eggNOG" id="COG1819">
    <property type="taxonomic scope" value="Bacteria"/>
</dbReference>
<dbReference type="Pfam" id="PF06722">
    <property type="entry name" value="EryCIII-like_C"/>
    <property type="match status" value="1"/>
</dbReference>